<dbReference type="AlphaFoldDB" id="A0AAV9G930"/>
<dbReference type="SUPFAM" id="SSF48403">
    <property type="entry name" value="Ankyrin repeat"/>
    <property type="match status" value="1"/>
</dbReference>
<dbReference type="EMBL" id="MU865976">
    <property type="protein sequence ID" value="KAK4444480.1"/>
    <property type="molecule type" value="Genomic_DNA"/>
</dbReference>
<evidence type="ECO:0000313" key="2">
    <source>
        <dbReference type="Proteomes" id="UP001321760"/>
    </source>
</evidence>
<accession>A0AAV9G930</accession>
<protein>
    <recommendedName>
        <fullName evidence="3">Ankyrin repeat protein</fullName>
    </recommendedName>
</protein>
<dbReference type="Proteomes" id="UP001321760">
    <property type="component" value="Unassembled WGS sequence"/>
</dbReference>
<gene>
    <name evidence="1" type="ORF">QBC34DRAFT_474685</name>
</gene>
<evidence type="ECO:0008006" key="3">
    <source>
        <dbReference type="Google" id="ProtNLM"/>
    </source>
</evidence>
<organism evidence="1 2">
    <name type="scientific">Podospora aff. communis PSN243</name>
    <dbReference type="NCBI Taxonomy" id="3040156"/>
    <lineage>
        <taxon>Eukaryota</taxon>
        <taxon>Fungi</taxon>
        <taxon>Dikarya</taxon>
        <taxon>Ascomycota</taxon>
        <taxon>Pezizomycotina</taxon>
        <taxon>Sordariomycetes</taxon>
        <taxon>Sordariomycetidae</taxon>
        <taxon>Sordariales</taxon>
        <taxon>Podosporaceae</taxon>
        <taxon>Podospora</taxon>
    </lineage>
</organism>
<evidence type="ECO:0000313" key="1">
    <source>
        <dbReference type="EMBL" id="KAK4444480.1"/>
    </source>
</evidence>
<comment type="caution">
    <text evidence="1">The sequence shown here is derived from an EMBL/GenBank/DDBJ whole genome shotgun (WGS) entry which is preliminary data.</text>
</comment>
<keyword evidence="2" id="KW-1185">Reference proteome</keyword>
<reference evidence="1" key="2">
    <citation type="submission" date="2023-05" db="EMBL/GenBank/DDBJ databases">
        <authorList>
            <consortium name="Lawrence Berkeley National Laboratory"/>
            <person name="Steindorff A."/>
            <person name="Hensen N."/>
            <person name="Bonometti L."/>
            <person name="Westerberg I."/>
            <person name="Brannstrom I.O."/>
            <person name="Guillou S."/>
            <person name="Cros-Aarteil S."/>
            <person name="Calhoun S."/>
            <person name="Haridas S."/>
            <person name="Kuo A."/>
            <person name="Mondo S."/>
            <person name="Pangilinan J."/>
            <person name="Riley R."/>
            <person name="Labutti K."/>
            <person name="Andreopoulos B."/>
            <person name="Lipzen A."/>
            <person name="Chen C."/>
            <person name="Yanf M."/>
            <person name="Daum C."/>
            <person name="Ng V."/>
            <person name="Clum A."/>
            <person name="Ohm R."/>
            <person name="Martin F."/>
            <person name="Silar P."/>
            <person name="Natvig D."/>
            <person name="Lalanne C."/>
            <person name="Gautier V."/>
            <person name="Ament-Velasquez S.L."/>
            <person name="Kruys A."/>
            <person name="Hutchinson M.I."/>
            <person name="Powell A.J."/>
            <person name="Barry K."/>
            <person name="Miller A.N."/>
            <person name="Grigoriev I.V."/>
            <person name="Debuchy R."/>
            <person name="Gladieux P."/>
            <person name="Thoren M.H."/>
            <person name="Johannesson H."/>
        </authorList>
    </citation>
    <scope>NUCLEOTIDE SEQUENCE</scope>
    <source>
        <strain evidence="1">PSN243</strain>
    </source>
</reference>
<sequence length="538" mass="59260">MNGKPALLEALHGALSSTTQVISHIWNEVTEATKLTRSTSVFRAGPWVRTKYVFSESGLAPMKEALRDQIQAIHLLLTVAATLTRADQDKLLQDAESIRTLVRARGDDSSSSRLWLRDADSRVSIDSHQSDNMSRLSLVFQFDEVVMGSKPYRAAVAATWKNLRTRRQGPVVVGASTPQPPILSISHEALPTSPPPPQTIEQKIAVPTQETMFIHECFRRINRRPEHDVHLAKQTLAWLLFSPSTSLPARTLRQALTKQRGLDPSSNGNLVDLQLIISVCGGLVELGVDSQVVHLAHVIFFTHDLQQWLDDGISYPSANAQINHTCFQQALDSTFFSHMGEWTPAEISAGERSGAEGEDIKWVIESEWRLPNEQGPFLAYSLRHISRSQSPSTSGFDVDSCSLEKSWPYLEKVSSILLNTSKNWPENRWVEMMKDAEAPIQAAVLFGEEEVLEKLLGLRQPSSGSQFVLADCLCWAAYQGNEPIVKLLLSAGARPSTGRYLTQAKSQAIPGVPAYSTCLSLATGGTRSLILSAMAASD</sequence>
<proteinExistence type="predicted"/>
<dbReference type="InterPro" id="IPR036770">
    <property type="entry name" value="Ankyrin_rpt-contain_sf"/>
</dbReference>
<name>A0AAV9G930_9PEZI</name>
<reference evidence="1" key="1">
    <citation type="journal article" date="2023" name="Mol. Phylogenet. Evol.">
        <title>Genome-scale phylogeny and comparative genomics of the fungal order Sordariales.</title>
        <authorList>
            <person name="Hensen N."/>
            <person name="Bonometti L."/>
            <person name="Westerberg I."/>
            <person name="Brannstrom I.O."/>
            <person name="Guillou S."/>
            <person name="Cros-Aarteil S."/>
            <person name="Calhoun S."/>
            <person name="Haridas S."/>
            <person name="Kuo A."/>
            <person name="Mondo S."/>
            <person name="Pangilinan J."/>
            <person name="Riley R."/>
            <person name="LaButti K."/>
            <person name="Andreopoulos B."/>
            <person name="Lipzen A."/>
            <person name="Chen C."/>
            <person name="Yan M."/>
            <person name="Daum C."/>
            <person name="Ng V."/>
            <person name="Clum A."/>
            <person name="Steindorff A."/>
            <person name="Ohm R.A."/>
            <person name="Martin F."/>
            <person name="Silar P."/>
            <person name="Natvig D.O."/>
            <person name="Lalanne C."/>
            <person name="Gautier V."/>
            <person name="Ament-Velasquez S.L."/>
            <person name="Kruys A."/>
            <person name="Hutchinson M.I."/>
            <person name="Powell A.J."/>
            <person name="Barry K."/>
            <person name="Miller A.N."/>
            <person name="Grigoriev I.V."/>
            <person name="Debuchy R."/>
            <person name="Gladieux P."/>
            <person name="Hiltunen Thoren M."/>
            <person name="Johannesson H."/>
        </authorList>
    </citation>
    <scope>NUCLEOTIDE SEQUENCE</scope>
    <source>
        <strain evidence="1">PSN243</strain>
    </source>
</reference>